<dbReference type="EMBL" id="ML179233">
    <property type="protein sequence ID" value="THU94046.1"/>
    <property type="molecule type" value="Genomic_DNA"/>
</dbReference>
<dbReference type="Proteomes" id="UP000297245">
    <property type="component" value="Unassembled WGS sequence"/>
</dbReference>
<reference evidence="1 2" key="1">
    <citation type="journal article" date="2019" name="Nat. Ecol. Evol.">
        <title>Megaphylogeny resolves global patterns of mushroom evolution.</title>
        <authorList>
            <person name="Varga T."/>
            <person name="Krizsan K."/>
            <person name="Foldi C."/>
            <person name="Dima B."/>
            <person name="Sanchez-Garcia M."/>
            <person name="Sanchez-Ramirez S."/>
            <person name="Szollosi G.J."/>
            <person name="Szarkandi J.G."/>
            <person name="Papp V."/>
            <person name="Albert L."/>
            <person name="Andreopoulos W."/>
            <person name="Angelini C."/>
            <person name="Antonin V."/>
            <person name="Barry K.W."/>
            <person name="Bougher N.L."/>
            <person name="Buchanan P."/>
            <person name="Buyck B."/>
            <person name="Bense V."/>
            <person name="Catcheside P."/>
            <person name="Chovatia M."/>
            <person name="Cooper J."/>
            <person name="Damon W."/>
            <person name="Desjardin D."/>
            <person name="Finy P."/>
            <person name="Geml J."/>
            <person name="Haridas S."/>
            <person name="Hughes K."/>
            <person name="Justo A."/>
            <person name="Karasinski D."/>
            <person name="Kautmanova I."/>
            <person name="Kiss B."/>
            <person name="Kocsube S."/>
            <person name="Kotiranta H."/>
            <person name="LaButti K.M."/>
            <person name="Lechner B.E."/>
            <person name="Liimatainen K."/>
            <person name="Lipzen A."/>
            <person name="Lukacs Z."/>
            <person name="Mihaltcheva S."/>
            <person name="Morgado L.N."/>
            <person name="Niskanen T."/>
            <person name="Noordeloos M.E."/>
            <person name="Ohm R.A."/>
            <person name="Ortiz-Santana B."/>
            <person name="Ovrebo C."/>
            <person name="Racz N."/>
            <person name="Riley R."/>
            <person name="Savchenko A."/>
            <person name="Shiryaev A."/>
            <person name="Soop K."/>
            <person name="Spirin V."/>
            <person name="Szebenyi C."/>
            <person name="Tomsovsky M."/>
            <person name="Tulloss R.E."/>
            <person name="Uehling J."/>
            <person name="Grigoriev I.V."/>
            <person name="Vagvolgyi C."/>
            <person name="Papp T."/>
            <person name="Martin F.M."/>
            <person name="Miettinen O."/>
            <person name="Hibbett D.S."/>
            <person name="Nagy L.G."/>
        </authorList>
    </citation>
    <scope>NUCLEOTIDE SEQUENCE [LARGE SCALE GENOMIC DNA]</scope>
    <source>
        <strain evidence="1 2">CBS 962.96</strain>
    </source>
</reference>
<organism evidence="1 2">
    <name type="scientific">Dendrothele bispora (strain CBS 962.96)</name>
    <dbReference type="NCBI Taxonomy" id="1314807"/>
    <lineage>
        <taxon>Eukaryota</taxon>
        <taxon>Fungi</taxon>
        <taxon>Dikarya</taxon>
        <taxon>Basidiomycota</taxon>
        <taxon>Agaricomycotina</taxon>
        <taxon>Agaricomycetes</taxon>
        <taxon>Agaricomycetidae</taxon>
        <taxon>Agaricales</taxon>
        <taxon>Agaricales incertae sedis</taxon>
        <taxon>Dendrothele</taxon>
    </lineage>
</organism>
<sequence>NALAEIPETVSTLEDRLNLGISSTTYAILFKYGKLRKSFEYYPFHDWFGRFIALPEIEKYGDAFCVNVTSRPVPENKRDACDGSFIRQLPGPNGGLFLADRGSEGRWLFKFHADGFNPEGLRLRGRTNSTTVMGLICLNLPLHMANDPAYMYIPGLIQGPHEPNPKNGASNHYLKILMDDLAPAYERGITPYSTYGSHGLG</sequence>
<feature type="non-terminal residue" evidence="1">
    <location>
        <position position="201"/>
    </location>
</feature>
<protein>
    <submittedName>
        <fullName evidence="1">Uncharacterized protein</fullName>
    </submittedName>
</protein>
<gene>
    <name evidence="1" type="ORF">K435DRAFT_558511</name>
</gene>
<accession>A0A4S8LWH6</accession>
<evidence type="ECO:0000313" key="2">
    <source>
        <dbReference type="Proteomes" id="UP000297245"/>
    </source>
</evidence>
<evidence type="ECO:0000313" key="1">
    <source>
        <dbReference type="EMBL" id="THU94046.1"/>
    </source>
</evidence>
<keyword evidence="2" id="KW-1185">Reference proteome</keyword>
<dbReference type="AlphaFoldDB" id="A0A4S8LWH6"/>
<dbReference type="OrthoDB" id="3253623at2759"/>
<feature type="non-terminal residue" evidence="1">
    <location>
        <position position="1"/>
    </location>
</feature>
<name>A0A4S8LWH6_DENBC</name>
<proteinExistence type="predicted"/>